<feature type="compositionally biased region" description="Basic and acidic residues" evidence="1">
    <location>
        <begin position="69"/>
        <end position="84"/>
    </location>
</feature>
<feature type="compositionally biased region" description="Basic and acidic residues" evidence="1">
    <location>
        <begin position="150"/>
        <end position="176"/>
    </location>
</feature>
<accession>A0A9X1NCQ3</accession>
<comment type="caution">
    <text evidence="3">The sequence shown here is derived from an EMBL/GenBank/DDBJ whole genome shotgun (WGS) entry which is preliminary data.</text>
</comment>
<dbReference type="RefSeq" id="WP_231441135.1">
    <property type="nucleotide sequence ID" value="NZ_JAJOMB010000005.1"/>
</dbReference>
<dbReference type="EMBL" id="JAJOMB010000005">
    <property type="protein sequence ID" value="MCD5311690.1"/>
    <property type="molecule type" value="Genomic_DNA"/>
</dbReference>
<evidence type="ECO:0000256" key="2">
    <source>
        <dbReference type="SAM" id="SignalP"/>
    </source>
</evidence>
<evidence type="ECO:0000256" key="1">
    <source>
        <dbReference type="SAM" id="MobiDB-lite"/>
    </source>
</evidence>
<proteinExistence type="predicted"/>
<feature type="signal peptide" evidence="2">
    <location>
        <begin position="1"/>
        <end position="29"/>
    </location>
</feature>
<sequence>MRTRRLTVAVASGAIALGAAGFVAYPAFADDTPGSPPAASTEPRGGDREDRISEALKNLVEDGTLTQEQSDKVAEELSDADLRGPHVNPRAGGPFGVALDEVAEVLGLSRAEVESGLADGKSVKELAEEQGKDVGAVVDALVAAASEKVDEAVDEGRISQENANEVKSHLEERITDVVENGLPKLPGKGGDGPRFFHRGGPGATDEQGSDQNDEDGGTPGSSESSFLGAA</sequence>
<organism evidence="3 4">
    <name type="scientific">Kineosporia babensis</name>
    <dbReference type="NCBI Taxonomy" id="499548"/>
    <lineage>
        <taxon>Bacteria</taxon>
        <taxon>Bacillati</taxon>
        <taxon>Actinomycetota</taxon>
        <taxon>Actinomycetes</taxon>
        <taxon>Kineosporiales</taxon>
        <taxon>Kineosporiaceae</taxon>
        <taxon>Kineosporia</taxon>
    </lineage>
</organism>
<protein>
    <submittedName>
        <fullName evidence="3">YckD family protein</fullName>
    </submittedName>
</protein>
<feature type="compositionally biased region" description="Acidic residues" evidence="1">
    <location>
        <begin position="207"/>
        <end position="216"/>
    </location>
</feature>
<gene>
    <name evidence="3" type="ORF">LR394_12330</name>
</gene>
<reference evidence="3" key="1">
    <citation type="submission" date="2021-11" db="EMBL/GenBank/DDBJ databases">
        <title>Streptomyces corallinus and Kineosporia corallina sp. nov., two new coral-derived marine actinobacteria.</title>
        <authorList>
            <person name="Buangrab K."/>
            <person name="Sutthacheep M."/>
            <person name="Yeemin T."/>
            <person name="Harunari E."/>
            <person name="Igarashi Y."/>
            <person name="Sripreechasak P."/>
            <person name="Kanchanasin P."/>
            <person name="Tanasupawat S."/>
            <person name="Phongsopitanun W."/>
        </authorList>
    </citation>
    <scope>NUCLEOTIDE SEQUENCE</scope>
    <source>
        <strain evidence="3">JCM 31032</strain>
    </source>
</reference>
<evidence type="ECO:0000313" key="4">
    <source>
        <dbReference type="Proteomes" id="UP001138997"/>
    </source>
</evidence>
<feature type="region of interest" description="Disordered" evidence="1">
    <location>
        <begin position="150"/>
        <end position="230"/>
    </location>
</feature>
<keyword evidence="4" id="KW-1185">Reference proteome</keyword>
<keyword evidence="2" id="KW-0732">Signal</keyword>
<dbReference type="AlphaFoldDB" id="A0A9X1NCQ3"/>
<dbReference type="Proteomes" id="UP001138997">
    <property type="component" value="Unassembled WGS sequence"/>
</dbReference>
<feature type="chain" id="PRO_5040831756" evidence="2">
    <location>
        <begin position="30"/>
        <end position="230"/>
    </location>
</feature>
<feature type="compositionally biased region" description="Basic and acidic residues" evidence="1">
    <location>
        <begin position="44"/>
        <end position="54"/>
    </location>
</feature>
<evidence type="ECO:0000313" key="3">
    <source>
        <dbReference type="EMBL" id="MCD5311690.1"/>
    </source>
</evidence>
<feature type="region of interest" description="Disordered" evidence="1">
    <location>
        <begin position="27"/>
        <end position="93"/>
    </location>
</feature>
<name>A0A9X1NCQ3_9ACTN</name>
<feature type="compositionally biased region" description="Polar residues" evidence="1">
    <location>
        <begin position="220"/>
        <end position="230"/>
    </location>
</feature>